<gene>
    <name evidence="1" type="ORF">CLUMA_CG000311</name>
</gene>
<proteinExistence type="predicted"/>
<dbReference type="Proteomes" id="UP000183832">
    <property type="component" value="Unassembled WGS sequence"/>
</dbReference>
<dbReference type="AlphaFoldDB" id="A0A1J1HEK0"/>
<keyword evidence="2" id="KW-1185">Reference proteome</keyword>
<reference evidence="1 2" key="1">
    <citation type="submission" date="2015-04" db="EMBL/GenBank/DDBJ databases">
        <authorList>
            <person name="Syromyatnikov M.Y."/>
            <person name="Popov V.N."/>
        </authorList>
    </citation>
    <scope>NUCLEOTIDE SEQUENCE [LARGE SCALE GENOMIC DNA]</scope>
</reference>
<sequence length="70" mass="8268">MERMKAAMTAADNYILSNLKVLRCLKRKKKIYLDSNFVQLKTSLKLIMYLKEKDKCNGVTMFRKSLTYLN</sequence>
<accession>A0A1J1HEK0</accession>
<protein>
    <submittedName>
        <fullName evidence="1">CLUMA_CG000311, isoform A</fullName>
    </submittedName>
</protein>
<organism evidence="1 2">
    <name type="scientific">Clunio marinus</name>
    <dbReference type="NCBI Taxonomy" id="568069"/>
    <lineage>
        <taxon>Eukaryota</taxon>
        <taxon>Metazoa</taxon>
        <taxon>Ecdysozoa</taxon>
        <taxon>Arthropoda</taxon>
        <taxon>Hexapoda</taxon>
        <taxon>Insecta</taxon>
        <taxon>Pterygota</taxon>
        <taxon>Neoptera</taxon>
        <taxon>Endopterygota</taxon>
        <taxon>Diptera</taxon>
        <taxon>Nematocera</taxon>
        <taxon>Chironomoidea</taxon>
        <taxon>Chironomidae</taxon>
        <taxon>Clunio</taxon>
    </lineage>
</organism>
<evidence type="ECO:0000313" key="2">
    <source>
        <dbReference type="Proteomes" id="UP000183832"/>
    </source>
</evidence>
<dbReference type="EMBL" id="CVRI01000001">
    <property type="protein sequence ID" value="CRK86383.1"/>
    <property type="molecule type" value="Genomic_DNA"/>
</dbReference>
<evidence type="ECO:0000313" key="1">
    <source>
        <dbReference type="EMBL" id="CRK86383.1"/>
    </source>
</evidence>
<name>A0A1J1HEK0_9DIPT</name>